<evidence type="ECO:0000256" key="1">
    <source>
        <dbReference type="SAM" id="MobiDB-lite"/>
    </source>
</evidence>
<reference evidence="2" key="2">
    <citation type="submission" date="2023-02" db="EMBL/GenBank/DDBJ databases">
        <authorList>
            <person name="Swenson N.G."/>
            <person name="Wegrzyn J.L."/>
            <person name="Mcevoy S.L."/>
        </authorList>
    </citation>
    <scope>NUCLEOTIDE SEQUENCE</scope>
    <source>
        <strain evidence="2">91603</strain>
        <tissue evidence="2">Leaf</tissue>
    </source>
</reference>
<gene>
    <name evidence="2" type="ORF">LWI28_009452</name>
</gene>
<feature type="region of interest" description="Disordered" evidence="1">
    <location>
        <begin position="17"/>
        <end position="43"/>
    </location>
</feature>
<organism evidence="2 3">
    <name type="scientific">Acer negundo</name>
    <name type="common">Box elder</name>
    <dbReference type="NCBI Taxonomy" id="4023"/>
    <lineage>
        <taxon>Eukaryota</taxon>
        <taxon>Viridiplantae</taxon>
        <taxon>Streptophyta</taxon>
        <taxon>Embryophyta</taxon>
        <taxon>Tracheophyta</taxon>
        <taxon>Spermatophyta</taxon>
        <taxon>Magnoliopsida</taxon>
        <taxon>eudicotyledons</taxon>
        <taxon>Gunneridae</taxon>
        <taxon>Pentapetalae</taxon>
        <taxon>rosids</taxon>
        <taxon>malvids</taxon>
        <taxon>Sapindales</taxon>
        <taxon>Sapindaceae</taxon>
        <taxon>Hippocastanoideae</taxon>
        <taxon>Acereae</taxon>
        <taxon>Acer</taxon>
    </lineage>
</organism>
<dbReference type="AlphaFoldDB" id="A0AAD5JKB1"/>
<name>A0AAD5JKB1_ACENE</name>
<evidence type="ECO:0000313" key="2">
    <source>
        <dbReference type="EMBL" id="KAI9194821.1"/>
    </source>
</evidence>
<keyword evidence="3" id="KW-1185">Reference proteome</keyword>
<dbReference type="EMBL" id="JAJSOW010000003">
    <property type="protein sequence ID" value="KAI9194821.1"/>
    <property type="molecule type" value="Genomic_DNA"/>
</dbReference>
<sequence length="130" mass="14893">MLEDVVRENHDREYAMEKGDASIHQSKTRTRFIGSRNSDEPESKKWLFDRGDVDTLKGDREASVETFQKDQTSVQTFKEDQTCVKTIEKDQTSMCFVEKDQRGVETVVDIVVENVEDKSVIEKAEGETIG</sequence>
<dbReference type="Proteomes" id="UP001064489">
    <property type="component" value="Chromosome 1"/>
</dbReference>
<accession>A0AAD5JKB1</accession>
<evidence type="ECO:0000313" key="3">
    <source>
        <dbReference type="Proteomes" id="UP001064489"/>
    </source>
</evidence>
<protein>
    <submittedName>
        <fullName evidence="2">Uncharacterized protein</fullName>
    </submittedName>
</protein>
<proteinExistence type="predicted"/>
<reference evidence="2" key="1">
    <citation type="journal article" date="2022" name="Plant J.">
        <title>Strategies of tolerance reflected in two North American maple genomes.</title>
        <authorList>
            <person name="McEvoy S.L."/>
            <person name="Sezen U.U."/>
            <person name="Trouern-Trend A."/>
            <person name="McMahon S.M."/>
            <person name="Schaberg P.G."/>
            <person name="Yang J."/>
            <person name="Wegrzyn J.L."/>
            <person name="Swenson N.G."/>
        </authorList>
    </citation>
    <scope>NUCLEOTIDE SEQUENCE</scope>
    <source>
        <strain evidence="2">91603</strain>
    </source>
</reference>
<comment type="caution">
    <text evidence="2">The sequence shown here is derived from an EMBL/GenBank/DDBJ whole genome shotgun (WGS) entry which is preliminary data.</text>
</comment>